<feature type="region of interest" description="Disordered" evidence="1">
    <location>
        <begin position="1"/>
        <end position="28"/>
    </location>
</feature>
<keyword evidence="3" id="KW-1185">Reference proteome</keyword>
<evidence type="ECO:0000313" key="2">
    <source>
        <dbReference type="EMBL" id="KAK1928014.1"/>
    </source>
</evidence>
<dbReference type="Proteomes" id="UP001182556">
    <property type="component" value="Unassembled WGS sequence"/>
</dbReference>
<name>A0AAD9LAB1_PAPLA</name>
<sequence length="258" mass="27738">MRRHSRLQCGLISSGPKRPKPSRPPSETADTLVKHFLRGGGDGADTNALNAALSGFPPCSEGCLYSGPSATCARCHLESSLLELSSRGDTSLFYTKWSAPENVAGKRRTRRRAVAAPDTCGGPPNTALLSTYLVDADGQESSPLQAWSRFAAKRDNVSAKDLLTHALRKLSQRHCHVTRATTRDSGSTGTPEHCDVPREVIQALAKASNASSGWSVTGSEDVESLAEALLATSIVQRDRSPVTEDSFWLVRRDCVGDY</sequence>
<organism evidence="2 3">
    <name type="scientific">Papiliotrema laurentii</name>
    <name type="common">Cryptococcus laurentii</name>
    <dbReference type="NCBI Taxonomy" id="5418"/>
    <lineage>
        <taxon>Eukaryota</taxon>
        <taxon>Fungi</taxon>
        <taxon>Dikarya</taxon>
        <taxon>Basidiomycota</taxon>
        <taxon>Agaricomycotina</taxon>
        <taxon>Tremellomycetes</taxon>
        <taxon>Tremellales</taxon>
        <taxon>Rhynchogastremaceae</taxon>
        <taxon>Papiliotrema</taxon>
    </lineage>
</organism>
<dbReference type="AlphaFoldDB" id="A0AAD9LAB1"/>
<proteinExistence type="predicted"/>
<gene>
    <name evidence="2" type="ORF">DB88DRAFT_516824</name>
</gene>
<accession>A0AAD9LAB1</accession>
<evidence type="ECO:0000313" key="3">
    <source>
        <dbReference type="Proteomes" id="UP001182556"/>
    </source>
</evidence>
<evidence type="ECO:0000256" key="1">
    <source>
        <dbReference type="SAM" id="MobiDB-lite"/>
    </source>
</evidence>
<reference evidence="2" key="1">
    <citation type="submission" date="2023-02" db="EMBL/GenBank/DDBJ databases">
        <title>Identification and recombinant expression of a fungal hydrolase from Papiliotrema laurentii that hydrolyzes apple cutin and clears colloidal polyester polyurethane.</title>
        <authorList>
            <consortium name="DOE Joint Genome Institute"/>
            <person name="Roman V.A."/>
            <person name="Bojanowski C."/>
            <person name="Crable B.R."/>
            <person name="Wagner D.N."/>
            <person name="Hung C.S."/>
            <person name="Nadeau L.J."/>
            <person name="Schratz L."/>
            <person name="Haridas S."/>
            <person name="Pangilinan J."/>
            <person name="Lipzen A."/>
            <person name="Na H."/>
            <person name="Yan M."/>
            <person name="Ng V."/>
            <person name="Grigoriev I.V."/>
            <person name="Spatafora J.W."/>
            <person name="Barlow D."/>
            <person name="Biffinger J."/>
            <person name="Kelley-Loughnane N."/>
            <person name="Varaljay V.A."/>
            <person name="Crookes-Goodson W.J."/>
        </authorList>
    </citation>
    <scope>NUCLEOTIDE SEQUENCE</scope>
    <source>
        <strain evidence="2">5307AH</strain>
    </source>
</reference>
<comment type="caution">
    <text evidence="2">The sequence shown here is derived from an EMBL/GenBank/DDBJ whole genome shotgun (WGS) entry which is preliminary data.</text>
</comment>
<dbReference type="EMBL" id="JAODAN010000001">
    <property type="protein sequence ID" value="KAK1928014.1"/>
    <property type="molecule type" value="Genomic_DNA"/>
</dbReference>
<protein>
    <submittedName>
        <fullName evidence="2">Uncharacterized protein</fullName>
    </submittedName>
</protein>